<comment type="caution">
    <text evidence="3">The sequence shown here is derived from an EMBL/GenBank/DDBJ whole genome shotgun (WGS) entry which is preliminary data.</text>
</comment>
<reference evidence="3 4" key="1">
    <citation type="journal article" date="2019" name="Int. J. Syst. Evol. Microbiol.">
        <title>The Global Catalogue of Microorganisms (GCM) 10K type strain sequencing project: providing services to taxonomists for standard genome sequencing and annotation.</title>
        <authorList>
            <consortium name="The Broad Institute Genomics Platform"/>
            <consortium name="The Broad Institute Genome Sequencing Center for Infectious Disease"/>
            <person name="Wu L."/>
            <person name="Ma J."/>
        </authorList>
    </citation>
    <scope>NUCLEOTIDE SEQUENCE [LARGE SCALE GENOMIC DNA]</scope>
    <source>
        <strain evidence="3 4">JCM 13250</strain>
    </source>
</reference>
<keyword evidence="2" id="KW-0812">Transmembrane</keyword>
<gene>
    <name evidence="3" type="ORF">GCM10009682_34070</name>
</gene>
<evidence type="ECO:0000256" key="1">
    <source>
        <dbReference type="SAM" id="MobiDB-lite"/>
    </source>
</evidence>
<protein>
    <recommendedName>
        <fullName evidence="5">Secreted protein</fullName>
    </recommendedName>
</protein>
<sequence length="259" mass="27412">MTHTGDGAGAPEDWSDLPPPGQGIRGGLVVVAAVSVVLLVVCAFAAGIFVWANMRQSVPNAAAPVVRNYPSASAPAASAPATEAPVEDGPRASAYPAKDITDLNRVCDESVYYPELPKRAGKAPHPVVLLVDDGVGFGGRIQDNGYHSSLGYSKSLDRTWTPADPKNVQLVACLDRVSAGSKIRNCTFDDPDPVTASLVRAGWRLRVYEAATGRKLLDRKLSGDDHACPFVVLVGPDKKIYASVSDRVVIAALRDLVNR</sequence>
<keyword evidence="4" id="KW-1185">Reference proteome</keyword>
<dbReference type="EMBL" id="BAAALT010000100">
    <property type="protein sequence ID" value="GAA1809608.1"/>
    <property type="molecule type" value="Genomic_DNA"/>
</dbReference>
<feature type="compositionally biased region" description="Low complexity" evidence="1">
    <location>
        <begin position="72"/>
        <end position="81"/>
    </location>
</feature>
<evidence type="ECO:0000256" key="2">
    <source>
        <dbReference type="SAM" id="Phobius"/>
    </source>
</evidence>
<keyword evidence="2" id="KW-1133">Transmembrane helix</keyword>
<proteinExistence type="predicted"/>
<evidence type="ECO:0000313" key="3">
    <source>
        <dbReference type="EMBL" id="GAA1809608.1"/>
    </source>
</evidence>
<dbReference type="Proteomes" id="UP001500218">
    <property type="component" value="Unassembled WGS sequence"/>
</dbReference>
<organism evidence="3 4">
    <name type="scientific">Luedemannella flava</name>
    <dbReference type="NCBI Taxonomy" id="349316"/>
    <lineage>
        <taxon>Bacteria</taxon>
        <taxon>Bacillati</taxon>
        <taxon>Actinomycetota</taxon>
        <taxon>Actinomycetes</taxon>
        <taxon>Micromonosporales</taxon>
        <taxon>Micromonosporaceae</taxon>
        <taxon>Luedemannella</taxon>
    </lineage>
</organism>
<feature type="transmembrane region" description="Helical" evidence="2">
    <location>
        <begin position="28"/>
        <end position="52"/>
    </location>
</feature>
<name>A0ABN2M4P3_9ACTN</name>
<evidence type="ECO:0000313" key="4">
    <source>
        <dbReference type="Proteomes" id="UP001500218"/>
    </source>
</evidence>
<evidence type="ECO:0008006" key="5">
    <source>
        <dbReference type="Google" id="ProtNLM"/>
    </source>
</evidence>
<feature type="region of interest" description="Disordered" evidence="1">
    <location>
        <begin position="72"/>
        <end position="95"/>
    </location>
</feature>
<keyword evidence="2" id="KW-0472">Membrane</keyword>
<accession>A0ABN2M4P3</accession>